<keyword evidence="2" id="KW-1185">Reference proteome</keyword>
<dbReference type="AlphaFoldDB" id="A0A918EC61"/>
<dbReference type="Proteomes" id="UP000639606">
    <property type="component" value="Unassembled WGS sequence"/>
</dbReference>
<gene>
    <name evidence="1" type="ORF">GCM10010185_19260</name>
</gene>
<reference evidence="1" key="2">
    <citation type="submission" date="2020-09" db="EMBL/GenBank/DDBJ databases">
        <authorList>
            <person name="Sun Q."/>
            <person name="Ohkuma M."/>
        </authorList>
    </citation>
    <scope>NUCLEOTIDE SEQUENCE</scope>
    <source>
        <strain evidence="1">JCM 3313</strain>
    </source>
</reference>
<protein>
    <submittedName>
        <fullName evidence="1">Uncharacterized protein</fullName>
    </submittedName>
</protein>
<accession>A0A918EC61</accession>
<organism evidence="1 2">
    <name type="scientific">Saccharothrix coeruleofusca</name>
    <dbReference type="NCBI Taxonomy" id="33919"/>
    <lineage>
        <taxon>Bacteria</taxon>
        <taxon>Bacillati</taxon>
        <taxon>Actinomycetota</taxon>
        <taxon>Actinomycetes</taxon>
        <taxon>Pseudonocardiales</taxon>
        <taxon>Pseudonocardiaceae</taxon>
        <taxon>Saccharothrix</taxon>
    </lineage>
</organism>
<name>A0A918EC61_9PSEU</name>
<evidence type="ECO:0000313" key="1">
    <source>
        <dbReference type="EMBL" id="GGP47550.1"/>
    </source>
</evidence>
<comment type="caution">
    <text evidence="1">The sequence shown here is derived from an EMBL/GenBank/DDBJ whole genome shotgun (WGS) entry which is preliminary data.</text>
</comment>
<dbReference type="EMBL" id="BMRG01000003">
    <property type="protein sequence ID" value="GGP47550.1"/>
    <property type="molecule type" value="Genomic_DNA"/>
</dbReference>
<proteinExistence type="predicted"/>
<sequence>MPEWSPAGGGKAREFSSRVTLVSPSGLAAGLSVVDPAGVSEETIQLELNDSGVAVDLPMPANQRDQVQEVPYRPVEFRDDDLPAALERAASWLRQTQEWLGEAVDVIAVHLDYDDTKGSPYYALKLLCNEEDLAGVPKVVREHEGGSRQ</sequence>
<reference evidence="1" key="1">
    <citation type="journal article" date="2014" name="Int. J. Syst. Evol. Microbiol.">
        <title>Complete genome sequence of Corynebacterium casei LMG S-19264T (=DSM 44701T), isolated from a smear-ripened cheese.</title>
        <authorList>
            <consortium name="US DOE Joint Genome Institute (JGI-PGF)"/>
            <person name="Walter F."/>
            <person name="Albersmeier A."/>
            <person name="Kalinowski J."/>
            <person name="Ruckert C."/>
        </authorList>
    </citation>
    <scope>NUCLEOTIDE SEQUENCE</scope>
    <source>
        <strain evidence="1">JCM 3313</strain>
    </source>
</reference>
<evidence type="ECO:0000313" key="2">
    <source>
        <dbReference type="Proteomes" id="UP000639606"/>
    </source>
</evidence>